<gene>
    <name evidence="2" type="ORF">YC6258_02212</name>
</gene>
<dbReference type="InterPro" id="IPR021326">
    <property type="entry name" value="DUF2931"/>
</dbReference>
<sequence length="226" mass="25280">MHIIKYIGWLLFLPLLISGCEEKTYDYGFDTGGFGGPGWPIWVEYLIINESWQLPVGNLSGGNADTTHRPPGGSSAGAGWVPLPHTVRARWFSYRTQTFYEATVEIPKDKQTEIKQWLKHYPSVNYLHSLSTGIAGQGDIQLWWKASCVGFDCPEYPEPFESHFFELTPRIKAIQVDGDASGYRAGTLQRIEEGFLPPDVLNLLPPDPDKTEAIEKDSSTENTGTD</sequence>
<accession>A0A0C5V473</accession>
<dbReference type="AlphaFoldDB" id="A0A0C5V473"/>
<dbReference type="Proteomes" id="UP000032266">
    <property type="component" value="Chromosome"/>
</dbReference>
<dbReference type="Pfam" id="PF11153">
    <property type="entry name" value="DUF2931"/>
    <property type="match status" value="1"/>
</dbReference>
<dbReference type="RefSeq" id="WP_052830195.1">
    <property type="nucleotide sequence ID" value="NZ_CP007142.1"/>
</dbReference>
<organism evidence="2 3">
    <name type="scientific">Gynuella sunshinyii YC6258</name>
    <dbReference type="NCBI Taxonomy" id="1445510"/>
    <lineage>
        <taxon>Bacteria</taxon>
        <taxon>Pseudomonadati</taxon>
        <taxon>Pseudomonadota</taxon>
        <taxon>Gammaproteobacteria</taxon>
        <taxon>Oceanospirillales</taxon>
        <taxon>Saccharospirillaceae</taxon>
        <taxon>Gynuella</taxon>
    </lineage>
</organism>
<evidence type="ECO:0000256" key="1">
    <source>
        <dbReference type="SAM" id="MobiDB-lite"/>
    </source>
</evidence>
<evidence type="ECO:0008006" key="4">
    <source>
        <dbReference type="Google" id="ProtNLM"/>
    </source>
</evidence>
<dbReference type="PROSITE" id="PS51257">
    <property type="entry name" value="PROKAR_LIPOPROTEIN"/>
    <property type="match status" value="1"/>
</dbReference>
<evidence type="ECO:0000313" key="3">
    <source>
        <dbReference type="Proteomes" id="UP000032266"/>
    </source>
</evidence>
<dbReference type="HOGENOM" id="CLU_1265456_0_0_6"/>
<feature type="compositionally biased region" description="Basic and acidic residues" evidence="1">
    <location>
        <begin position="207"/>
        <end position="219"/>
    </location>
</feature>
<feature type="region of interest" description="Disordered" evidence="1">
    <location>
        <begin position="199"/>
        <end position="226"/>
    </location>
</feature>
<name>A0A0C5V473_9GAMM</name>
<evidence type="ECO:0000313" key="2">
    <source>
        <dbReference type="EMBL" id="AJQ94250.1"/>
    </source>
</evidence>
<protein>
    <recommendedName>
        <fullName evidence="4">DUF2931 family protein</fullName>
    </recommendedName>
</protein>
<reference evidence="2 3" key="1">
    <citation type="submission" date="2014-01" db="EMBL/GenBank/DDBJ databases">
        <title>Full genme sequencing of cellulolytic bacterium Gynuella sunshinyii YC6258T gen. nov., sp. nov.</title>
        <authorList>
            <person name="Khan H."/>
            <person name="Chung E.J."/>
            <person name="Chung Y.R."/>
        </authorList>
    </citation>
    <scope>NUCLEOTIDE SEQUENCE [LARGE SCALE GENOMIC DNA]</scope>
    <source>
        <strain evidence="2 3">YC6258</strain>
    </source>
</reference>
<dbReference type="EMBL" id="CP007142">
    <property type="protein sequence ID" value="AJQ94250.1"/>
    <property type="molecule type" value="Genomic_DNA"/>
</dbReference>
<dbReference type="STRING" id="1445510.YC6258_02212"/>
<proteinExistence type="predicted"/>
<keyword evidence="3" id="KW-1185">Reference proteome</keyword>
<dbReference type="KEGG" id="gsn:YC6258_02212"/>